<accession>A0A7J7IP53</accession>
<organism evidence="1 2">
    <name type="scientific">Cyanidiococcus yangmingshanensis</name>
    <dbReference type="NCBI Taxonomy" id="2690220"/>
    <lineage>
        <taxon>Eukaryota</taxon>
        <taxon>Rhodophyta</taxon>
        <taxon>Bangiophyceae</taxon>
        <taxon>Cyanidiales</taxon>
        <taxon>Cyanidiaceae</taxon>
        <taxon>Cyanidiococcus</taxon>
    </lineage>
</organism>
<protein>
    <submittedName>
        <fullName evidence="1">Uncharacterized protein</fullName>
    </submittedName>
</protein>
<evidence type="ECO:0000313" key="1">
    <source>
        <dbReference type="EMBL" id="KAF6004798.1"/>
    </source>
</evidence>
<dbReference type="EMBL" id="VWRR01000002">
    <property type="protein sequence ID" value="KAF6004798.1"/>
    <property type="molecule type" value="Genomic_DNA"/>
</dbReference>
<evidence type="ECO:0000313" key="2">
    <source>
        <dbReference type="Proteomes" id="UP000530660"/>
    </source>
</evidence>
<name>A0A7J7IP53_9RHOD</name>
<gene>
    <name evidence="1" type="ORF">F1559_001871</name>
</gene>
<dbReference type="AlphaFoldDB" id="A0A7J7IP53"/>
<sequence>MSGSGPFSAVFLISLPAPYRTLSKSPQTSFDSCQYGASRVGTEQHKQFVSASSVTRGQNIRLPPSSQRLYWHHSRPRSRRYEERSCGVRKRACTQVWRPARVLVRFKAVASHGDGQPTVPRRHFRELARFFRFRSAMASPQLAIVRGGFLRVGAFAPGDAF</sequence>
<reference evidence="1 2" key="1">
    <citation type="journal article" date="2020" name="J. Phycol.">
        <title>Comparative genome analysis reveals Cyanidiococcus gen. nov., a new extremophilic red algal genus sister to Cyanidioschyzon (Cyanidioschyzonaceae, Rhodophyta).</title>
        <authorList>
            <person name="Liu S.-L."/>
            <person name="Chiang Y.-R."/>
            <person name="Yoon H.S."/>
            <person name="Fu H.-Y."/>
        </authorList>
    </citation>
    <scope>NUCLEOTIDE SEQUENCE [LARGE SCALE GENOMIC DNA]</scope>
    <source>
        <strain evidence="1 2">THAL066</strain>
    </source>
</reference>
<keyword evidence="2" id="KW-1185">Reference proteome</keyword>
<comment type="caution">
    <text evidence="1">The sequence shown here is derived from an EMBL/GenBank/DDBJ whole genome shotgun (WGS) entry which is preliminary data.</text>
</comment>
<proteinExistence type="predicted"/>
<dbReference type="Proteomes" id="UP000530660">
    <property type="component" value="Unassembled WGS sequence"/>
</dbReference>